<dbReference type="STRING" id="348151.IV55_GL000055"/>
<dbReference type="PANTHER" id="PTHR43355:SF2">
    <property type="entry name" value="FLAVIN REDUCTASE (NADPH)"/>
    <property type="match status" value="1"/>
</dbReference>
<dbReference type="GO" id="GO:0016646">
    <property type="term" value="F:oxidoreductase activity, acting on the CH-NH group of donors, NAD or NADP as acceptor"/>
    <property type="evidence" value="ECO:0007669"/>
    <property type="project" value="TreeGrafter"/>
</dbReference>
<comment type="caution">
    <text evidence="3">The sequence shown here is derived from an EMBL/GenBank/DDBJ whole genome shotgun (WGS) entry which is preliminary data.</text>
</comment>
<evidence type="ECO:0000259" key="1">
    <source>
        <dbReference type="Pfam" id="PF13460"/>
    </source>
</evidence>
<dbReference type="PANTHER" id="PTHR43355">
    <property type="entry name" value="FLAVIN REDUCTASE (NADPH)"/>
    <property type="match status" value="1"/>
</dbReference>
<sequence>MKIGIIGATGKAGNLILTEARSRHIDVLAIVRDHHRLQQDVPYLEKEIADLTTDDIEDLDVLVSAYGAPRGEGFRYPEVMQHLIDIVKGTTVRLLVIGGAGSLFTTANRTGRLYDEPNFPESFKDTSTNMGAALQLLQTSEDVDWTYISPARNFVFTGTKTGKYQLGADFLSFNAQGQSEISYADYAVAFVDEIQNHQHPYQHISVVSR</sequence>
<proteinExistence type="predicted"/>
<dbReference type="SUPFAM" id="SSF51735">
    <property type="entry name" value="NAD(P)-binding Rossmann-fold domains"/>
    <property type="match status" value="1"/>
</dbReference>
<evidence type="ECO:0000313" key="5">
    <source>
        <dbReference type="Proteomes" id="UP000321429"/>
    </source>
</evidence>
<dbReference type="Proteomes" id="UP000321429">
    <property type="component" value="Unassembled WGS sequence"/>
</dbReference>
<protein>
    <submittedName>
        <fullName evidence="2 3">Flavin reductase</fullName>
    </submittedName>
</protein>
<accession>A0A0R2L6F1</accession>
<dbReference type="EMBL" id="BJUD01000062">
    <property type="protein sequence ID" value="GEK29504.1"/>
    <property type="molecule type" value="Genomic_DNA"/>
</dbReference>
<gene>
    <name evidence="3" type="ORF">IV55_GL000055</name>
    <name evidence="2" type="ORF">LSI01_18150</name>
</gene>
<dbReference type="Proteomes" id="UP000051139">
    <property type="component" value="Unassembled WGS sequence"/>
</dbReference>
<evidence type="ECO:0000313" key="2">
    <source>
        <dbReference type="EMBL" id="GEK29504.1"/>
    </source>
</evidence>
<reference evidence="3 4" key="1">
    <citation type="journal article" date="2015" name="Genome Announc.">
        <title>Expanding the biotechnology potential of lactobacilli through comparative genomics of 213 strains and associated genera.</title>
        <authorList>
            <person name="Sun Z."/>
            <person name="Harris H.M."/>
            <person name="McCann A."/>
            <person name="Guo C."/>
            <person name="Argimon S."/>
            <person name="Zhang W."/>
            <person name="Yang X."/>
            <person name="Jeffery I.B."/>
            <person name="Cooney J.C."/>
            <person name="Kagawa T.F."/>
            <person name="Liu W."/>
            <person name="Song Y."/>
            <person name="Salvetti E."/>
            <person name="Wrobel A."/>
            <person name="Rasinkangas P."/>
            <person name="Parkhill J."/>
            <person name="Rea M.C."/>
            <person name="O'Sullivan O."/>
            <person name="Ritari J."/>
            <person name="Douillard F.P."/>
            <person name="Paul Ross R."/>
            <person name="Yang R."/>
            <person name="Briner A.E."/>
            <person name="Felis G.E."/>
            <person name="de Vos W.M."/>
            <person name="Barrangou R."/>
            <person name="Klaenhammer T.R."/>
            <person name="Caufield P.W."/>
            <person name="Cui Y."/>
            <person name="Zhang H."/>
            <person name="O'Toole P.W."/>
        </authorList>
    </citation>
    <scope>NUCLEOTIDE SEQUENCE [LARGE SCALE GENOMIC DNA]</scope>
    <source>
        <strain evidence="3 4">DSM 22696</strain>
    </source>
</reference>
<dbReference type="Pfam" id="PF13460">
    <property type="entry name" value="NAD_binding_10"/>
    <property type="match status" value="1"/>
</dbReference>
<organism evidence="3 4">
    <name type="scientific">Furfurilactobacillus siliginis</name>
    <dbReference type="NCBI Taxonomy" id="348151"/>
    <lineage>
        <taxon>Bacteria</taxon>
        <taxon>Bacillati</taxon>
        <taxon>Bacillota</taxon>
        <taxon>Bacilli</taxon>
        <taxon>Lactobacillales</taxon>
        <taxon>Lactobacillaceae</taxon>
        <taxon>Furfurilactobacillus</taxon>
    </lineage>
</organism>
<evidence type="ECO:0000313" key="3">
    <source>
        <dbReference type="EMBL" id="KRN97138.1"/>
    </source>
</evidence>
<dbReference type="RefSeq" id="WP_057808402.1">
    <property type="nucleotide sequence ID" value="NZ_BJUD01000062.1"/>
</dbReference>
<dbReference type="OrthoDB" id="9785372at2"/>
<keyword evidence="4" id="KW-1185">Reference proteome</keyword>
<dbReference type="EMBL" id="JQCB01000001">
    <property type="protein sequence ID" value="KRN97138.1"/>
    <property type="molecule type" value="Genomic_DNA"/>
</dbReference>
<evidence type="ECO:0000313" key="4">
    <source>
        <dbReference type="Proteomes" id="UP000051139"/>
    </source>
</evidence>
<dbReference type="AlphaFoldDB" id="A0A0R2L6F1"/>
<reference evidence="2 5" key="2">
    <citation type="submission" date="2019-07" db="EMBL/GenBank/DDBJ databases">
        <title>Whole genome shotgun sequence of Lactobacillus siliginis NBRC 101315.</title>
        <authorList>
            <person name="Hosoyama A."/>
            <person name="Uohara A."/>
            <person name="Ohji S."/>
            <person name="Ichikawa N."/>
        </authorList>
    </citation>
    <scope>NUCLEOTIDE SEQUENCE [LARGE SCALE GENOMIC DNA]</scope>
    <source>
        <strain evidence="2 5">NBRC 101315</strain>
    </source>
</reference>
<dbReference type="InterPro" id="IPR016040">
    <property type="entry name" value="NAD(P)-bd_dom"/>
</dbReference>
<dbReference type="PATRIC" id="fig|348151.3.peg.55"/>
<dbReference type="InterPro" id="IPR051606">
    <property type="entry name" value="Polyketide_Oxido-like"/>
</dbReference>
<dbReference type="Gene3D" id="3.40.50.720">
    <property type="entry name" value="NAD(P)-binding Rossmann-like Domain"/>
    <property type="match status" value="1"/>
</dbReference>
<dbReference type="InterPro" id="IPR036291">
    <property type="entry name" value="NAD(P)-bd_dom_sf"/>
</dbReference>
<name>A0A0R2L6F1_9LACO</name>
<feature type="domain" description="NAD(P)-binding" evidence="1">
    <location>
        <begin position="7"/>
        <end position="192"/>
    </location>
</feature>